<evidence type="ECO:0000256" key="1">
    <source>
        <dbReference type="SAM" id="SignalP"/>
    </source>
</evidence>
<dbReference type="EMBL" id="FNXT01000701">
    <property type="protein sequence ID" value="SZX66464.1"/>
    <property type="molecule type" value="Genomic_DNA"/>
</dbReference>
<dbReference type="AlphaFoldDB" id="A0A383VP01"/>
<feature type="chain" id="PRO_5016880090" evidence="1">
    <location>
        <begin position="20"/>
        <end position="483"/>
    </location>
</feature>
<sequence>MQAVGWLAALLLRKAPAAAADVMTRLLNFPAVPLKVAVRVVQAGVDAGVRITYAQLLAAADSMVAGVEVWVQVQQQLGVQSDIPAAAAAVCCSDDKDVIILAFVVGHGADLLQLALNRSSPQAVAAALDCLPAAAAGAALLEPRVARRLLLTAAMRRHVRAVQRMVALPCMQQHVDAATLEAMLGQRLEAERVPQQLSTGAVVQLLRAAIQQHWLPKALCRLPGAAGISSEAVLQLLQAAVDKCVSSLKPLYALPAAAQLSGEAALGLLNRAVKQGFFHTARMLSSGLPPALREQFSSQQVAELIAAAVEQSCYEERANKGARLCIQGLCQLPAAAGMSREAVSQLLQATVQRNRVQVELCRLPAAAGISSEAALLLLQAAVGRGWSSTQAVCAVPAVAQLDNTAVVALLSAAVKPGNGYTVHVLADGLPRVVLEQLSSQQVEQLLAAAKELTGIDDDGKEIMTAALRKLRHLHAPALPDEVW</sequence>
<organism evidence="2 3">
    <name type="scientific">Tetradesmus obliquus</name>
    <name type="common">Green alga</name>
    <name type="synonym">Acutodesmus obliquus</name>
    <dbReference type="NCBI Taxonomy" id="3088"/>
    <lineage>
        <taxon>Eukaryota</taxon>
        <taxon>Viridiplantae</taxon>
        <taxon>Chlorophyta</taxon>
        <taxon>core chlorophytes</taxon>
        <taxon>Chlorophyceae</taxon>
        <taxon>CS clade</taxon>
        <taxon>Sphaeropleales</taxon>
        <taxon>Scenedesmaceae</taxon>
        <taxon>Tetradesmus</taxon>
    </lineage>
</organism>
<evidence type="ECO:0000313" key="3">
    <source>
        <dbReference type="Proteomes" id="UP000256970"/>
    </source>
</evidence>
<feature type="signal peptide" evidence="1">
    <location>
        <begin position="1"/>
        <end position="19"/>
    </location>
</feature>
<accession>A0A383VP01</accession>
<evidence type="ECO:0000313" key="2">
    <source>
        <dbReference type="EMBL" id="SZX66464.1"/>
    </source>
</evidence>
<keyword evidence="3" id="KW-1185">Reference proteome</keyword>
<keyword evidence="1" id="KW-0732">Signal</keyword>
<name>A0A383VP01_TETOB</name>
<dbReference type="Proteomes" id="UP000256970">
    <property type="component" value="Unassembled WGS sequence"/>
</dbReference>
<reference evidence="2 3" key="1">
    <citation type="submission" date="2016-10" db="EMBL/GenBank/DDBJ databases">
        <authorList>
            <person name="Cai Z."/>
        </authorList>
    </citation>
    <scope>NUCLEOTIDE SEQUENCE [LARGE SCALE GENOMIC DNA]</scope>
</reference>
<gene>
    <name evidence="2" type="ORF">BQ4739_LOCUS6875</name>
</gene>
<proteinExistence type="predicted"/>
<protein>
    <submittedName>
        <fullName evidence="2">Uncharacterized protein</fullName>
    </submittedName>
</protein>